<gene>
    <name evidence="3" type="ORF">BDV96DRAFT_654306</name>
</gene>
<feature type="chain" id="PRO_5025568668" evidence="2">
    <location>
        <begin position="27"/>
        <end position="428"/>
    </location>
</feature>
<dbReference type="AlphaFoldDB" id="A0A6A5YIR2"/>
<organism evidence="3 4">
    <name type="scientific">Lophiotrema nucula</name>
    <dbReference type="NCBI Taxonomy" id="690887"/>
    <lineage>
        <taxon>Eukaryota</taxon>
        <taxon>Fungi</taxon>
        <taxon>Dikarya</taxon>
        <taxon>Ascomycota</taxon>
        <taxon>Pezizomycotina</taxon>
        <taxon>Dothideomycetes</taxon>
        <taxon>Pleosporomycetidae</taxon>
        <taxon>Pleosporales</taxon>
        <taxon>Lophiotremataceae</taxon>
        <taxon>Lophiotrema</taxon>
    </lineage>
</organism>
<name>A0A6A5YIR2_9PLEO</name>
<dbReference type="EMBL" id="ML977358">
    <property type="protein sequence ID" value="KAF2106976.1"/>
    <property type="molecule type" value="Genomic_DNA"/>
</dbReference>
<keyword evidence="2" id="KW-0732">Signal</keyword>
<keyword evidence="4" id="KW-1185">Reference proteome</keyword>
<dbReference type="OrthoDB" id="3010248at2759"/>
<accession>A0A6A5YIR2</accession>
<evidence type="ECO:0000256" key="2">
    <source>
        <dbReference type="SAM" id="SignalP"/>
    </source>
</evidence>
<sequence length="428" mass="47012">MAFPILTHAQRVSILVCILFSQTSDALQAEICLPDIQSMLTKGSGHYDPSWFFRGGTNPANPIPTLPGCRKLCEPPGSKPWHYDAGQRVTAWLLPIVVLIANLDVSPLYKWRYIEVAHVLGDPIQSFWTMLSKIEVWKWCARVSAVDNERFSVTSKELGTVLAAIEEILGPNINPLEALDELVMSAIGRASRVDSVLTLDPAIGSKHSKSKSYPVRQRSGSSSVSEVTEFDVNVESREHVLPGSQEKLGFEAGHPLNEGVVTALREAAFAYADSRTNDILRTVFAVLLYVLSFIGAYVNAVGGGNNSPPAGRVALAIFLSWIIPVVLLSNTVGGFASRRTCFTILKGMVGAIRAAQAMRNEQRGDKLSLAHLNSTLIEETLNDPSAFLKNQRWSGGSDVYRLQKKFVFLPHARRSSLLKICFFLPSYL</sequence>
<dbReference type="Proteomes" id="UP000799770">
    <property type="component" value="Unassembled WGS sequence"/>
</dbReference>
<keyword evidence="1" id="KW-0472">Membrane</keyword>
<protein>
    <submittedName>
        <fullName evidence="3">Uncharacterized protein</fullName>
    </submittedName>
</protein>
<reference evidence="3" key="1">
    <citation type="journal article" date="2020" name="Stud. Mycol.">
        <title>101 Dothideomycetes genomes: a test case for predicting lifestyles and emergence of pathogens.</title>
        <authorList>
            <person name="Haridas S."/>
            <person name="Albert R."/>
            <person name="Binder M."/>
            <person name="Bloem J."/>
            <person name="Labutti K."/>
            <person name="Salamov A."/>
            <person name="Andreopoulos B."/>
            <person name="Baker S."/>
            <person name="Barry K."/>
            <person name="Bills G."/>
            <person name="Bluhm B."/>
            <person name="Cannon C."/>
            <person name="Castanera R."/>
            <person name="Culley D."/>
            <person name="Daum C."/>
            <person name="Ezra D."/>
            <person name="Gonzalez J."/>
            <person name="Henrissat B."/>
            <person name="Kuo A."/>
            <person name="Liang C."/>
            <person name="Lipzen A."/>
            <person name="Lutzoni F."/>
            <person name="Magnuson J."/>
            <person name="Mondo S."/>
            <person name="Nolan M."/>
            <person name="Ohm R."/>
            <person name="Pangilinan J."/>
            <person name="Park H.-J."/>
            <person name="Ramirez L."/>
            <person name="Alfaro M."/>
            <person name="Sun H."/>
            <person name="Tritt A."/>
            <person name="Yoshinaga Y."/>
            <person name="Zwiers L.-H."/>
            <person name="Turgeon B."/>
            <person name="Goodwin S."/>
            <person name="Spatafora J."/>
            <person name="Crous P."/>
            <person name="Grigoriev I."/>
        </authorList>
    </citation>
    <scope>NUCLEOTIDE SEQUENCE</scope>
    <source>
        <strain evidence="3">CBS 627.86</strain>
    </source>
</reference>
<feature type="signal peptide" evidence="2">
    <location>
        <begin position="1"/>
        <end position="26"/>
    </location>
</feature>
<feature type="transmembrane region" description="Helical" evidence="1">
    <location>
        <begin position="279"/>
        <end position="298"/>
    </location>
</feature>
<keyword evidence="1" id="KW-0812">Transmembrane</keyword>
<feature type="transmembrane region" description="Helical" evidence="1">
    <location>
        <begin position="310"/>
        <end position="329"/>
    </location>
</feature>
<evidence type="ECO:0000256" key="1">
    <source>
        <dbReference type="SAM" id="Phobius"/>
    </source>
</evidence>
<evidence type="ECO:0000313" key="4">
    <source>
        <dbReference type="Proteomes" id="UP000799770"/>
    </source>
</evidence>
<proteinExistence type="predicted"/>
<evidence type="ECO:0000313" key="3">
    <source>
        <dbReference type="EMBL" id="KAF2106976.1"/>
    </source>
</evidence>
<keyword evidence="1" id="KW-1133">Transmembrane helix</keyword>